<evidence type="ECO:0000313" key="3">
    <source>
        <dbReference type="Proteomes" id="UP000693970"/>
    </source>
</evidence>
<feature type="compositionally biased region" description="Low complexity" evidence="1">
    <location>
        <begin position="100"/>
        <end position="112"/>
    </location>
</feature>
<feature type="compositionally biased region" description="Polar residues" evidence="1">
    <location>
        <begin position="344"/>
        <end position="357"/>
    </location>
</feature>
<accession>A0A9K3LGA8</accession>
<dbReference type="EMBL" id="JAGRRH010000013">
    <property type="protein sequence ID" value="KAG7361320.1"/>
    <property type="molecule type" value="Genomic_DNA"/>
</dbReference>
<reference evidence="2" key="1">
    <citation type="journal article" date="2021" name="Sci. Rep.">
        <title>Diploid genomic architecture of Nitzschia inconspicua, an elite biomass production diatom.</title>
        <authorList>
            <person name="Oliver A."/>
            <person name="Podell S."/>
            <person name="Pinowska A."/>
            <person name="Traller J.C."/>
            <person name="Smith S.R."/>
            <person name="McClure R."/>
            <person name="Beliaev A."/>
            <person name="Bohutskyi P."/>
            <person name="Hill E.A."/>
            <person name="Rabines A."/>
            <person name="Zheng H."/>
            <person name="Allen L.Z."/>
            <person name="Kuo A."/>
            <person name="Grigoriev I.V."/>
            <person name="Allen A.E."/>
            <person name="Hazlebeck D."/>
            <person name="Allen E.E."/>
        </authorList>
    </citation>
    <scope>NUCLEOTIDE SEQUENCE</scope>
    <source>
        <strain evidence="2">Hildebrandi</strain>
    </source>
</reference>
<feature type="compositionally biased region" description="Acidic residues" evidence="1">
    <location>
        <begin position="370"/>
        <end position="379"/>
    </location>
</feature>
<feature type="compositionally biased region" description="Polar residues" evidence="1">
    <location>
        <begin position="142"/>
        <end position="159"/>
    </location>
</feature>
<name>A0A9K3LGA8_9STRA</name>
<feature type="region of interest" description="Disordered" evidence="1">
    <location>
        <begin position="341"/>
        <end position="379"/>
    </location>
</feature>
<evidence type="ECO:0000256" key="1">
    <source>
        <dbReference type="SAM" id="MobiDB-lite"/>
    </source>
</evidence>
<comment type="caution">
    <text evidence="2">The sequence shown here is derived from an EMBL/GenBank/DDBJ whole genome shotgun (WGS) entry which is preliminary data.</text>
</comment>
<organism evidence="2 3">
    <name type="scientific">Nitzschia inconspicua</name>
    <dbReference type="NCBI Taxonomy" id="303405"/>
    <lineage>
        <taxon>Eukaryota</taxon>
        <taxon>Sar</taxon>
        <taxon>Stramenopiles</taxon>
        <taxon>Ochrophyta</taxon>
        <taxon>Bacillariophyta</taxon>
        <taxon>Bacillariophyceae</taxon>
        <taxon>Bacillariophycidae</taxon>
        <taxon>Bacillariales</taxon>
        <taxon>Bacillariaceae</taxon>
        <taxon>Nitzschia</taxon>
    </lineage>
</organism>
<protein>
    <submittedName>
        <fullName evidence="2">Uncharacterized protein</fullName>
    </submittedName>
</protein>
<proteinExistence type="predicted"/>
<keyword evidence="3" id="KW-1185">Reference proteome</keyword>
<sequence length="583" mass="65430">MSDVNRKRKRRISPKRNGVIELPHIPNVPASLVPQFLQALQRTSKFFAKHTQSSFTIVDWEKRNEGSSDGQNNINSNEFRIRASTTGNVHGDWMQRIESAAATAEQDSAADSEAQERQNDMQKAVEQWMEEVKHFARKKSAPPQSTTRNNDATTSNSSHGPEPEIREMPSVPYATFLYLWDMQQEHDRVAVRRAALFLSSLLLQKSKDCRQHLELESNLAAWVSNIVGDGVLWKNPDRSKKELPLLHVEAYATLSYLLENGFGMLYPKIGVAAKWLRHQSPQLESNEVATSTSMPELRHFRDLAIRYGQEEIRRVNKLIAKADDCLEILVPRMGVHSVSLPSRCGTTGSNGVAQQRTNDTDDREMTEGNSSDEESDIEWEEGDTPQEKMACIDLDHESHISAVDRTMAVMQAAGATTLRGGELEIDLDAPVLDIQTGETATNHEHNALARKKLVKYVKQLTTRHLSRLTLWLDGLRYADGLVLQAGSSSLVSLPSKNASLRLDLLQQLSVTKQEVSRVLSSALRLNIEAEKTEAKDAEVATRPIGVSPGGIKNTRFHKLLRQARPKANRANQSSRIQIKCKWR</sequence>
<dbReference type="OrthoDB" id="48626at2759"/>
<feature type="region of interest" description="Disordered" evidence="1">
    <location>
        <begin position="100"/>
        <end position="167"/>
    </location>
</feature>
<evidence type="ECO:0000313" key="2">
    <source>
        <dbReference type="EMBL" id="KAG7361320.1"/>
    </source>
</evidence>
<dbReference type="Proteomes" id="UP000693970">
    <property type="component" value="Unassembled WGS sequence"/>
</dbReference>
<dbReference type="AlphaFoldDB" id="A0A9K3LGA8"/>
<reference evidence="2" key="2">
    <citation type="submission" date="2021-04" db="EMBL/GenBank/DDBJ databases">
        <authorList>
            <person name="Podell S."/>
        </authorList>
    </citation>
    <scope>NUCLEOTIDE SEQUENCE</scope>
    <source>
        <strain evidence="2">Hildebrandi</strain>
    </source>
</reference>
<gene>
    <name evidence="2" type="ORF">IV203_036420</name>
</gene>